<dbReference type="GO" id="GO:0051536">
    <property type="term" value="F:iron-sulfur cluster binding"/>
    <property type="evidence" value="ECO:0007669"/>
    <property type="project" value="UniProtKB-KW"/>
</dbReference>
<evidence type="ECO:0000313" key="7">
    <source>
        <dbReference type="Proteomes" id="UP000317355"/>
    </source>
</evidence>
<evidence type="ECO:0000256" key="2">
    <source>
        <dbReference type="ARBA" id="ARBA00022723"/>
    </source>
</evidence>
<dbReference type="InterPro" id="IPR050612">
    <property type="entry name" value="Prok_Mopterin_Oxidored"/>
</dbReference>
<proteinExistence type="inferred from homology"/>
<dbReference type="EMBL" id="VMRY01000041">
    <property type="protein sequence ID" value="TVT54520.1"/>
    <property type="molecule type" value="Genomic_DNA"/>
</dbReference>
<dbReference type="SUPFAM" id="SSF50692">
    <property type="entry name" value="ADC-like"/>
    <property type="match status" value="1"/>
</dbReference>
<sequence length="765" mass="83720">MQKKIAGYCALCISRCGILSTVRDGVLVAVEPDPSHPTGEHLCIKGRTAPEWVHSPDRILTPLRRTRPKGDDDPGWEAISWAQAFETIADRLNQQARTLGPESVAFSVTTPSGTAVADSFAWINRLAHAYGSPNTVFATENCNWHKDFTPMHTTGAGIGMPDYAQTGCIILWGFNPTATWLAQATHISNAKKRGAKLVVIDCRKVGLASKADQWLNVRPGSDGILAMSLAQVMIKQGWFDRPFIRDWSNGSYLVRLDTGALLTDADIQLDGSTTRYLQWDEGSGEIIHAESEAKPGLAGGALPALFGRYQVTTLQGVITCSPAFQCYADRCEAYAPELQAETTGVSAEQVYATARLLHESGPVSYFTWTGTAQQPQASQTSRALSLLYALTGYLDAPGGNVWFEKPAINNVFGLELLSQGQRSQALGLAERPMGPGTMGWINSKDLNRAIVHGEPYPVKTLISFGANPQLTKPPTEDTDAAFKQLDLYVHADLFMNPTAQYADIFLPVASPWERAGLYPGFNVTQQAEAHLQLRPAVIEPLGESKSDLWIVFQLATKLGLGEHFFAGDMKQALAHVLSPSGISLEALEAHPQGITLPLKTCYRKYLENGFSTATGRLEIYATALQEHGYDPLPAFSSGRVQDSVYPLLLTSAKWVQYCHSQQRNVPSLLKRMPDPLVELHPQTAGAYNIAEGDWVRITTAHDGIQARARLNKSLQPDVACAQYGWWMCDELGQGHHYNSLVDPDVIDPIGSSNSLRQVYCNIQKK</sequence>
<keyword evidence="3" id="KW-0408">Iron</keyword>
<dbReference type="InterPro" id="IPR006657">
    <property type="entry name" value="MoPterin_dinucl-bd_dom"/>
</dbReference>
<keyword evidence="4" id="KW-0411">Iron-sulfur</keyword>
<dbReference type="GO" id="GO:0046872">
    <property type="term" value="F:metal ion binding"/>
    <property type="evidence" value="ECO:0007669"/>
    <property type="project" value="UniProtKB-KW"/>
</dbReference>
<comment type="caution">
    <text evidence="6">The sequence shown here is derived from an EMBL/GenBank/DDBJ whole genome shotgun (WGS) entry which is preliminary data.</text>
</comment>
<dbReference type="Gene3D" id="3.40.50.740">
    <property type="match status" value="1"/>
</dbReference>
<dbReference type="GO" id="GO:0043546">
    <property type="term" value="F:molybdopterin cofactor binding"/>
    <property type="evidence" value="ECO:0007669"/>
    <property type="project" value="InterPro"/>
</dbReference>
<dbReference type="Gene3D" id="2.20.25.90">
    <property type="entry name" value="ADC-like domains"/>
    <property type="match status" value="1"/>
</dbReference>
<evidence type="ECO:0000259" key="5">
    <source>
        <dbReference type="PROSITE" id="PS51669"/>
    </source>
</evidence>
<dbReference type="InterPro" id="IPR009010">
    <property type="entry name" value="Asp_de-COase-like_dom_sf"/>
</dbReference>
<dbReference type="AlphaFoldDB" id="A0A558D0J3"/>
<dbReference type="Pfam" id="PF00384">
    <property type="entry name" value="Molybdopterin"/>
    <property type="match status" value="1"/>
</dbReference>
<evidence type="ECO:0000256" key="1">
    <source>
        <dbReference type="ARBA" id="ARBA00010312"/>
    </source>
</evidence>
<gene>
    <name evidence="6" type="ORF">FHK82_10000</name>
</gene>
<evidence type="ECO:0000313" key="6">
    <source>
        <dbReference type="EMBL" id="TVT54520.1"/>
    </source>
</evidence>
<dbReference type="InterPro" id="IPR037949">
    <property type="entry name" value="MopB_CT_Acetylene-hydratase"/>
</dbReference>
<accession>A0A558D0J3</accession>
<dbReference type="InterPro" id="IPR006656">
    <property type="entry name" value="Mopterin_OxRdtase"/>
</dbReference>
<dbReference type="SMART" id="SM00926">
    <property type="entry name" value="Molybdop_Fe4S4"/>
    <property type="match status" value="1"/>
</dbReference>
<dbReference type="CDD" id="cd02781">
    <property type="entry name" value="MopB_CT_Acetylene-hydratase"/>
    <property type="match status" value="1"/>
</dbReference>
<dbReference type="PANTHER" id="PTHR43742">
    <property type="entry name" value="TRIMETHYLAMINE-N-OXIDE REDUCTASE"/>
    <property type="match status" value="1"/>
</dbReference>
<comment type="similarity">
    <text evidence="1">Belongs to the prokaryotic molybdopterin-containing oxidoreductase family.</text>
</comment>
<dbReference type="Gene3D" id="2.40.40.20">
    <property type="match status" value="1"/>
</dbReference>
<dbReference type="InterPro" id="IPR006963">
    <property type="entry name" value="Mopterin_OxRdtase_4Fe-4S_dom"/>
</dbReference>
<evidence type="ECO:0000256" key="3">
    <source>
        <dbReference type="ARBA" id="ARBA00023004"/>
    </source>
</evidence>
<feature type="domain" description="4Fe-4S Mo/W bis-MGD-type" evidence="5">
    <location>
        <begin position="2"/>
        <end position="57"/>
    </location>
</feature>
<dbReference type="Gene3D" id="3.40.50.12440">
    <property type="match status" value="1"/>
</dbReference>
<evidence type="ECO:0000256" key="4">
    <source>
        <dbReference type="ARBA" id="ARBA00023014"/>
    </source>
</evidence>
<protein>
    <submittedName>
        <fullName evidence="6">Molybdopterin-dependent oxidoreductase</fullName>
    </submittedName>
</protein>
<dbReference type="Pfam" id="PF04879">
    <property type="entry name" value="Molybdop_Fe4S4"/>
    <property type="match status" value="1"/>
</dbReference>
<dbReference type="GO" id="GO:0016491">
    <property type="term" value="F:oxidoreductase activity"/>
    <property type="evidence" value="ECO:0007669"/>
    <property type="project" value="InterPro"/>
</dbReference>
<dbReference type="GO" id="GO:0018818">
    <property type="term" value="F:acetylene hydratase activity"/>
    <property type="evidence" value="ECO:0007669"/>
    <property type="project" value="InterPro"/>
</dbReference>
<dbReference type="SUPFAM" id="SSF53706">
    <property type="entry name" value="Formate dehydrogenase/DMSO reductase, domains 1-3"/>
    <property type="match status" value="1"/>
</dbReference>
<reference evidence="6 7" key="1">
    <citation type="submission" date="2019-07" db="EMBL/GenBank/DDBJ databases">
        <title>The pathways for chlorine oxyanion respiration interact through the shared metabolite chlorate.</title>
        <authorList>
            <person name="Barnum T.P."/>
            <person name="Cheng Y."/>
            <person name="Hill K.A."/>
            <person name="Lucas L.N."/>
            <person name="Carlson H.K."/>
            <person name="Coates J.D."/>
        </authorList>
    </citation>
    <scope>NUCLEOTIDE SEQUENCE [LARGE SCALE GENOMIC DNA]</scope>
    <source>
        <strain evidence="6">BK-3</strain>
    </source>
</reference>
<keyword evidence="2" id="KW-0479">Metal-binding</keyword>
<dbReference type="PANTHER" id="PTHR43742:SF6">
    <property type="entry name" value="OXIDOREDUCTASE YYAE-RELATED"/>
    <property type="match status" value="1"/>
</dbReference>
<name>A0A558D0J3_9GAMM</name>
<organism evidence="6 7">
    <name type="scientific">Sedimenticola thiotaurini</name>
    <dbReference type="NCBI Taxonomy" id="1543721"/>
    <lineage>
        <taxon>Bacteria</taxon>
        <taxon>Pseudomonadati</taxon>
        <taxon>Pseudomonadota</taxon>
        <taxon>Gammaproteobacteria</taxon>
        <taxon>Chromatiales</taxon>
        <taxon>Sedimenticolaceae</taxon>
        <taxon>Sedimenticola</taxon>
    </lineage>
</organism>
<dbReference type="Pfam" id="PF01568">
    <property type="entry name" value="Molydop_binding"/>
    <property type="match status" value="1"/>
</dbReference>
<dbReference type="PROSITE" id="PS51669">
    <property type="entry name" value="4FE4S_MOW_BIS_MGD"/>
    <property type="match status" value="1"/>
</dbReference>
<dbReference type="Proteomes" id="UP000317355">
    <property type="component" value="Unassembled WGS sequence"/>
</dbReference>